<evidence type="ECO:0000259" key="2">
    <source>
        <dbReference type="Pfam" id="PF03313"/>
    </source>
</evidence>
<dbReference type="AlphaFoldDB" id="A0A9D1IIJ9"/>
<feature type="domain" description="Serine dehydratase-like alpha subunit" evidence="2">
    <location>
        <begin position="86"/>
        <end position="420"/>
    </location>
</feature>
<proteinExistence type="inferred from homology"/>
<dbReference type="PIRSF" id="PIRSF006054">
    <property type="entry name" value="UCP006054"/>
    <property type="match status" value="1"/>
</dbReference>
<dbReference type="GO" id="GO:0080146">
    <property type="term" value="F:L-cysteine desulfhydrase activity"/>
    <property type="evidence" value="ECO:0007669"/>
    <property type="project" value="TreeGrafter"/>
</dbReference>
<protein>
    <recommendedName>
        <fullName evidence="1">UPF0597 protein IAC56_00380</fullName>
    </recommendedName>
</protein>
<gene>
    <name evidence="3" type="ORF">IAC56_00380</name>
</gene>
<evidence type="ECO:0000256" key="1">
    <source>
        <dbReference type="HAMAP-Rule" id="MF_01845"/>
    </source>
</evidence>
<reference evidence="3" key="1">
    <citation type="submission" date="2020-10" db="EMBL/GenBank/DDBJ databases">
        <authorList>
            <person name="Gilroy R."/>
        </authorList>
    </citation>
    <scope>NUCLEOTIDE SEQUENCE</scope>
    <source>
        <strain evidence="3">7463</strain>
    </source>
</reference>
<dbReference type="Proteomes" id="UP000824083">
    <property type="component" value="Unassembled WGS sequence"/>
</dbReference>
<dbReference type="GO" id="GO:0019450">
    <property type="term" value="P:L-cysteine catabolic process to pyruvate"/>
    <property type="evidence" value="ECO:0007669"/>
    <property type="project" value="TreeGrafter"/>
</dbReference>
<evidence type="ECO:0000313" key="4">
    <source>
        <dbReference type="Proteomes" id="UP000824083"/>
    </source>
</evidence>
<name>A0A9D1IIJ9_9BURK</name>
<organism evidence="3 4">
    <name type="scientific">Candidatus Aphodousia faecigallinarum</name>
    <dbReference type="NCBI Taxonomy" id="2840677"/>
    <lineage>
        <taxon>Bacteria</taxon>
        <taxon>Pseudomonadati</taxon>
        <taxon>Pseudomonadota</taxon>
        <taxon>Betaproteobacteria</taxon>
        <taxon>Burkholderiales</taxon>
        <taxon>Sutterellaceae</taxon>
        <taxon>Sutterellaceae incertae sedis</taxon>
        <taxon>Candidatus Aphodousia</taxon>
    </lineage>
</organism>
<sequence length="426" mass="44579">MRQWDHFIAIIKKEVQPALGCTEPTSIAYAAAHAARLLGQKPERLSIAVSDNLYKNAMGVFVPGTGQIGLPIAAAVGALGGNPDAGLEVLATVTPSHVKEAMTMIEEGRVSIERADSLDAVYCSATAYAGSESAQVVVQGDHTGIVEKRKNGEIVFKKESSISTNAEGQSAVAGEEITLKSIYDFALNAPFADIAFILQARDINMALAAEGLAHEYGLELGRTINEQIKAGVLSSDLINDMAACTAAASDARMGGATLPAMSNYGSGNQGITATIPVVKMAEYLHADDEKLARALILSHLGAIYIKSHYPALSAFCGNTATSSAVAMALVYLNSGSFEQACMAINNVISDTSGMVCDGAKSTCAMKVHTAAQTAYKCCFLALAGHGVAGQGIVSADVEQTIDNLGAMITQGMHQTDEKIIEIMRRN</sequence>
<dbReference type="InterPro" id="IPR021144">
    <property type="entry name" value="UPF0597"/>
</dbReference>
<dbReference type="EMBL" id="DVMY01000012">
    <property type="protein sequence ID" value="HIU36727.1"/>
    <property type="molecule type" value="Genomic_DNA"/>
</dbReference>
<dbReference type="PANTHER" id="PTHR30501">
    <property type="entry name" value="UPF0597 PROTEIN YHAM"/>
    <property type="match status" value="1"/>
</dbReference>
<comment type="similarity">
    <text evidence="1">Belongs to the UPF0597 family.</text>
</comment>
<dbReference type="HAMAP" id="MF_01845">
    <property type="entry name" value="UPF0597"/>
    <property type="match status" value="1"/>
</dbReference>
<comment type="caution">
    <text evidence="3">The sequence shown here is derived from an EMBL/GenBank/DDBJ whole genome shotgun (WGS) entry which is preliminary data.</text>
</comment>
<accession>A0A9D1IIJ9</accession>
<reference evidence="3" key="2">
    <citation type="journal article" date="2021" name="PeerJ">
        <title>Extensive microbial diversity within the chicken gut microbiome revealed by metagenomics and culture.</title>
        <authorList>
            <person name="Gilroy R."/>
            <person name="Ravi A."/>
            <person name="Getino M."/>
            <person name="Pursley I."/>
            <person name="Horton D.L."/>
            <person name="Alikhan N.F."/>
            <person name="Baker D."/>
            <person name="Gharbi K."/>
            <person name="Hall N."/>
            <person name="Watson M."/>
            <person name="Adriaenssens E.M."/>
            <person name="Foster-Nyarko E."/>
            <person name="Jarju S."/>
            <person name="Secka A."/>
            <person name="Antonio M."/>
            <person name="Oren A."/>
            <person name="Chaudhuri R.R."/>
            <person name="La Ragione R."/>
            <person name="Hildebrand F."/>
            <person name="Pallen M.J."/>
        </authorList>
    </citation>
    <scope>NUCLEOTIDE SEQUENCE</scope>
    <source>
        <strain evidence="3">7463</strain>
    </source>
</reference>
<dbReference type="InterPro" id="IPR005130">
    <property type="entry name" value="Ser_deHydtase-like_asu"/>
</dbReference>
<dbReference type="Pfam" id="PF03313">
    <property type="entry name" value="SDH_alpha"/>
    <property type="match status" value="1"/>
</dbReference>
<evidence type="ECO:0000313" key="3">
    <source>
        <dbReference type="EMBL" id="HIU36727.1"/>
    </source>
</evidence>
<dbReference type="PANTHER" id="PTHR30501:SF2">
    <property type="entry name" value="UPF0597 PROTEIN YHAM"/>
    <property type="match status" value="1"/>
</dbReference>